<name>A0A4R2P9F4_9BACL</name>
<dbReference type="Proteomes" id="UP000295416">
    <property type="component" value="Unassembled WGS sequence"/>
</dbReference>
<proteinExistence type="predicted"/>
<keyword evidence="1" id="KW-0812">Transmembrane</keyword>
<organism evidence="2 3">
    <name type="scientific">Scopulibacillus darangshiensis</name>
    <dbReference type="NCBI Taxonomy" id="442528"/>
    <lineage>
        <taxon>Bacteria</taxon>
        <taxon>Bacillati</taxon>
        <taxon>Bacillota</taxon>
        <taxon>Bacilli</taxon>
        <taxon>Bacillales</taxon>
        <taxon>Sporolactobacillaceae</taxon>
        <taxon>Scopulibacillus</taxon>
    </lineage>
</organism>
<dbReference type="AlphaFoldDB" id="A0A4R2P9F4"/>
<evidence type="ECO:0000313" key="3">
    <source>
        <dbReference type="Proteomes" id="UP000295416"/>
    </source>
</evidence>
<evidence type="ECO:0000313" key="2">
    <source>
        <dbReference type="EMBL" id="TCP31659.1"/>
    </source>
</evidence>
<comment type="caution">
    <text evidence="2">The sequence shown here is derived from an EMBL/GenBank/DDBJ whole genome shotgun (WGS) entry which is preliminary data.</text>
</comment>
<dbReference type="OrthoDB" id="2965169at2"/>
<reference evidence="2 3" key="1">
    <citation type="submission" date="2019-03" db="EMBL/GenBank/DDBJ databases">
        <title>Genomic Encyclopedia of Type Strains, Phase IV (KMG-IV): sequencing the most valuable type-strain genomes for metagenomic binning, comparative biology and taxonomic classification.</title>
        <authorList>
            <person name="Goeker M."/>
        </authorList>
    </citation>
    <scope>NUCLEOTIDE SEQUENCE [LARGE SCALE GENOMIC DNA]</scope>
    <source>
        <strain evidence="2 3">DSM 19377</strain>
    </source>
</reference>
<feature type="transmembrane region" description="Helical" evidence="1">
    <location>
        <begin position="104"/>
        <end position="123"/>
    </location>
</feature>
<evidence type="ECO:0000256" key="1">
    <source>
        <dbReference type="SAM" id="Phobius"/>
    </source>
</evidence>
<dbReference type="PIRSF" id="PIRSF036710">
    <property type="entry name" value="YphA_Bacsu"/>
    <property type="match status" value="1"/>
</dbReference>
<accession>A0A4R2P9F4</accession>
<keyword evidence="1" id="KW-0472">Membrane</keyword>
<keyword evidence="1" id="KW-1133">Transmembrane helix</keyword>
<dbReference type="RefSeq" id="WP_132743268.1">
    <property type="nucleotide sequence ID" value="NZ_SLXK01000002.1"/>
</dbReference>
<gene>
    <name evidence="2" type="ORF">EV207_102149</name>
</gene>
<dbReference type="EMBL" id="SLXK01000002">
    <property type="protein sequence ID" value="TCP31659.1"/>
    <property type="molecule type" value="Genomic_DNA"/>
</dbReference>
<feature type="transmembrane region" description="Helical" evidence="1">
    <location>
        <begin position="28"/>
        <end position="47"/>
    </location>
</feature>
<keyword evidence="3" id="KW-1185">Reference proteome</keyword>
<dbReference type="InterPro" id="IPR014617">
    <property type="entry name" value="YphA_Bacsu"/>
</dbReference>
<protein>
    <submittedName>
        <fullName evidence="2">Uncharacterized protein</fullName>
    </submittedName>
</protein>
<feature type="transmembrane region" description="Helical" evidence="1">
    <location>
        <begin position="158"/>
        <end position="177"/>
    </location>
</feature>
<dbReference type="Pfam" id="PF24124">
    <property type="entry name" value="YphA"/>
    <property type="match status" value="1"/>
</dbReference>
<feature type="transmembrane region" description="Helical" evidence="1">
    <location>
        <begin position="53"/>
        <end position="73"/>
    </location>
</feature>
<sequence length="205" mass="23710">MDGMIFYWVFWGVWILATFIMRKRGLRLWMAAGCLIVIIASGITLHINSYDVNAAFILMFLIGICINIGSPLIKLFYHTVVNYILMMLYFLYHCYQMYDPAIRLIVPQWLFLMVIFGTIQMLIKPFRFRLSILLSGTCMGEGLKTVIIQPKNDTIGNYNALDTLAFFILLAVGWHVLNWSLNFLQQVINKSQVPKTKVGRPVERD</sequence>
<feature type="transmembrane region" description="Helical" evidence="1">
    <location>
        <begin position="6"/>
        <end position="21"/>
    </location>
</feature>